<dbReference type="AlphaFoldDB" id="A0A7W9SPU5"/>
<dbReference type="InterPro" id="IPR051598">
    <property type="entry name" value="TSUP/Inactive_protease-like"/>
</dbReference>
<keyword evidence="3 6" id="KW-0812">Transmembrane</keyword>
<comment type="caution">
    <text evidence="7">The sequence shown here is derived from an EMBL/GenBank/DDBJ whole genome shotgun (WGS) entry which is preliminary data.</text>
</comment>
<evidence type="ECO:0000256" key="4">
    <source>
        <dbReference type="ARBA" id="ARBA00022989"/>
    </source>
</evidence>
<name>A0A7W9SPU5_ARMRO</name>
<feature type="transmembrane region" description="Helical" evidence="6">
    <location>
        <begin position="6"/>
        <end position="33"/>
    </location>
</feature>
<sequence>MTFLPVLIFIAAFLYAAVGHAGASGYLAAMALVGLPESVMKPTALVLNLLVSSIGTVLFARAKAFSWTLFWPFALGAVPLAYFGGAIKLEGGWYKPLVGLVLLFAAVRLLVGKLTDVESPTPPPVWVRVLIGAGIGFLAGLTGTGGGIFLTPLLLLMGWARAKEAAGTSVAFILVNSLAGLAAKPGSLAHLPHNLWLWALAAVAGGSLGAALGSKRLPPPSLRRLLALVLLIAAVKLLFAIK</sequence>
<dbReference type="Proteomes" id="UP000520814">
    <property type="component" value="Unassembled WGS sequence"/>
</dbReference>
<feature type="transmembrane region" description="Helical" evidence="6">
    <location>
        <begin position="131"/>
        <end position="156"/>
    </location>
</feature>
<feature type="transmembrane region" description="Helical" evidence="6">
    <location>
        <begin position="93"/>
        <end position="111"/>
    </location>
</feature>
<keyword evidence="6" id="KW-1003">Cell membrane</keyword>
<dbReference type="InterPro" id="IPR002781">
    <property type="entry name" value="TM_pro_TauE-like"/>
</dbReference>
<dbReference type="PANTHER" id="PTHR43701:SF5">
    <property type="entry name" value="MEMBRANE TRANSPORTER PROTEIN-RELATED"/>
    <property type="match status" value="1"/>
</dbReference>
<evidence type="ECO:0000256" key="1">
    <source>
        <dbReference type="ARBA" id="ARBA00004141"/>
    </source>
</evidence>
<evidence type="ECO:0000313" key="7">
    <source>
        <dbReference type="EMBL" id="MBB6050260.1"/>
    </source>
</evidence>
<evidence type="ECO:0000256" key="5">
    <source>
        <dbReference type="ARBA" id="ARBA00023136"/>
    </source>
</evidence>
<dbReference type="Pfam" id="PF01925">
    <property type="entry name" value="TauE"/>
    <property type="match status" value="1"/>
</dbReference>
<comment type="subcellular location">
    <subcellularLocation>
        <location evidence="6">Cell membrane</location>
        <topology evidence="6">Multi-pass membrane protein</topology>
    </subcellularLocation>
    <subcellularLocation>
        <location evidence="1">Membrane</location>
        <topology evidence="1">Multi-pass membrane protein</topology>
    </subcellularLocation>
</comment>
<keyword evidence="5 6" id="KW-0472">Membrane</keyword>
<feature type="transmembrane region" description="Helical" evidence="6">
    <location>
        <begin position="195"/>
        <end position="213"/>
    </location>
</feature>
<dbReference type="GO" id="GO:0005886">
    <property type="term" value="C:plasma membrane"/>
    <property type="evidence" value="ECO:0007669"/>
    <property type="project" value="UniProtKB-SubCell"/>
</dbReference>
<evidence type="ECO:0000256" key="2">
    <source>
        <dbReference type="ARBA" id="ARBA00009142"/>
    </source>
</evidence>
<gene>
    <name evidence="7" type="ORF">HNQ39_002051</name>
</gene>
<keyword evidence="8" id="KW-1185">Reference proteome</keyword>
<comment type="similarity">
    <text evidence="2 6">Belongs to the 4-toluene sulfonate uptake permease (TSUP) (TC 2.A.102) family.</text>
</comment>
<feature type="transmembrane region" description="Helical" evidence="6">
    <location>
        <begin position="165"/>
        <end position="183"/>
    </location>
</feature>
<proteinExistence type="inferred from homology"/>
<reference evidence="7 8" key="1">
    <citation type="submission" date="2020-08" db="EMBL/GenBank/DDBJ databases">
        <title>Genomic Encyclopedia of Type Strains, Phase IV (KMG-IV): sequencing the most valuable type-strain genomes for metagenomic binning, comparative biology and taxonomic classification.</title>
        <authorList>
            <person name="Goeker M."/>
        </authorList>
    </citation>
    <scope>NUCLEOTIDE SEQUENCE [LARGE SCALE GENOMIC DNA]</scope>
    <source>
        <strain evidence="7 8">DSM 23562</strain>
    </source>
</reference>
<dbReference type="PANTHER" id="PTHR43701">
    <property type="entry name" value="MEMBRANE TRANSPORTER PROTEIN MJ0441-RELATED"/>
    <property type="match status" value="1"/>
</dbReference>
<evidence type="ECO:0000313" key="8">
    <source>
        <dbReference type="Proteomes" id="UP000520814"/>
    </source>
</evidence>
<feature type="transmembrane region" description="Helical" evidence="6">
    <location>
        <begin position="225"/>
        <end position="241"/>
    </location>
</feature>
<dbReference type="RefSeq" id="WP_184194878.1">
    <property type="nucleotide sequence ID" value="NZ_JACHGW010000002.1"/>
</dbReference>
<feature type="transmembrane region" description="Helical" evidence="6">
    <location>
        <begin position="45"/>
        <end position="62"/>
    </location>
</feature>
<evidence type="ECO:0000256" key="3">
    <source>
        <dbReference type="ARBA" id="ARBA00022692"/>
    </source>
</evidence>
<keyword evidence="4 6" id="KW-1133">Transmembrane helix</keyword>
<dbReference type="EMBL" id="JACHGW010000002">
    <property type="protein sequence ID" value="MBB6050260.1"/>
    <property type="molecule type" value="Genomic_DNA"/>
</dbReference>
<evidence type="ECO:0000256" key="6">
    <source>
        <dbReference type="RuleBase" id="RU363041"/>
    </source>
</evidence>
<protein>
    <recommendedName>
        <fullName evidence="6">Probable membrane transporter protein</fullName>
    </recommendedName>
</protein>
<feature type="transmembrane region" description="Helical" evidence="6">
    <location>
        <begin position="68"/>
        <end position="86"/>
    </location>
</feature>
<accession>A0A7W9SPU5</accession>
<organism evidence="7 8">
    <name type="scientific">Armatimonas rosea</name>
    <dbReference type="NCBI Taxonomy" id="685828"/>
    <lineage>
        <taxon>Bacteria</taxon>
        <taxon>Bacillati</taxon>
        <taxon>Armatimonadota</taxon>
        <taxon>Armatimonadia</taxon>
        <taxon>Armatimonadales</taxon>
        <taxon>Armatimonadaceae</taxon>
        <taxon>Armatimonas</taxon>
    </lineage>
</organism>